<evidence type="ECO:0000256" key="3">
    <source>
        <dbReference type="PROSITE-ProRule" id="PRU00335"/>
    </source>
</evidence>
<protein>
    <submittedName>
        <fullName evidence="5">TetR/AcrR family transcriptional regulator</fullName>
    </submittedName>
</protein>
<keyword evidence="1" id="KW-0678">Repressor</keyword>
<dbReference type="InterPro" id="IPR023772">
    <property type="entry name" value="DNA-bd_HTH_TetR-type_CS"/>
</dbReference>
<evidence type="ECO:0000256" key="2">
    <source>
        <dbReference type="ARBA" id="ARBA00023125"/>
    </source>
</evidence>
<dbReference type="InterPro" id="IPR009057">
    <property type="entry name" value="Homeodomain-like_sf"/>
</dbReference>
<comment type="caution">
    <text evidence="5">The sequence shown here is derived from an EMBL/GenBank/DDBJ whole genome shotgun (WGS) entry which is preliminary data.</text>
</comment>
<dbReference type="GO" id="GO:0003677">
    <property type="term" value="F:DNA binding"/>
    <property type="evidence" value="ECO:0007669"/>
    <property type="project" value="UniProtKB-UniRule"/>
</dbReference>
<sequence>MLLFVTDMPIEARDKLLFAGLILFTEVGYQKTSVLEIVEMARVSKTTFYQHFKSKEDLMVALFEQLGDEITEEVKRAILQEERMTYKAFAGINRYIQICFENKNVAQILLVESVGVSRNVELVRQRSHQVFANIILQTVETELPETVSQKEMRIVAQAMVGAINEVIMKFFFETKEEELHFEEISRLLNRIVISAFVHLGMQE</sequence>
<dbReference type="PANTHER" id="PTHR43479">
    <property type="entry name" value="ACREF/ENVCD OPERON REPRESSOR-RELATED"/>
    <property type="match status" value="1"/>
</dbReference>
<dbReference type="InterPro" id="IPR050624">
    <property type="entry name" value="HTH-type_Tx_Regulator"/>
</dbReference>
<reference evidence="5 6" key="1">
    <citation type="journal article" date="2019" name="Indoor Air">
        <title>Impacts of indoor surface finishes on bacterial viability.</title>
        <authorList>
            <person name="Hu J."/>
            <person name="Maamar S.B."/>
            <person name="Glawe A.J."/>
            <person name="Gottel N."/>
            <person name="Gilbert J.A."/>
            <person name="Hartmann E.M."/>
        </authorList>
    </citation>
    <scope>NUCLEOTIDE SEQUENCE [LARGE SCALE GENOMIC DNA]</scope>
    <source>
        <strain evidence="5 6">AF060A6</strain>
    </source>
</reference>
<dbReference type="STRING" id="1033734.GCA_000285535_04021"/>
<evidence type="ECO:0000313" key="6">
    <source>
        <dbReference type="Proteomes" id="UP000306477"/>
    </source>
</evidence>
<dbReference type="PROSITE" id="PS01081">
    <property type="entry name" value="HTH_TETR_1"/>
    <property type="match status" value="1"/>
</dbReference>
<dbReference type="RefSeq" id="WP_136378020.1">
    <property type="nucleotide sequence ID" value="NZ_SLUB01000002.1"/>
</dbReference>
<dbReference type="Proteomes" id="UP000306477">
    <property type="component" value="Unassembled WGS sequence"/>
</dbReference>
<dbReference type="Pfam" id="PF00440">
    <property type="entry name" value="TetR_N"/>
    <property type="match status" value="1"/>
</dbReference>
<dbReference type="OrthoDB" id="9814200at2"/>
<accession>A0A4S3PZ14</accession>
<dbReference type="Gene3D" id="1.10.357.10">
    <property type="entry name" value="Tetracycline Repressor, domain 2"/>
    <property type="match status" value="1"/>
</dbReference>
<feature type="domain" description="HTH tetR-type" evidence="4">
    <location>
        <begin position="10"/>
        <end position="70"/>
    </location>
</feature>
<dbReference type="PROSITE" id="PS50977">
    <property type="entry name" value="HTH_TETR_2"/>
    <property type="match status" value="1"/>
</dbReference>
<organism evidence="5 6">
    <name type="scientific">Bacillus timonensis</name>
    <dbReference type="NCBI Taxonomy" id="1033734"/>
    <lineage>
        <taxon>Bacteria</taxon>
        <taxon>Bacillati</taxon>
        <taxon>Bacillota</taxon>
        <taxon>Bacilli</taxon>
        <taxon>Bacillales</taxon>
        <taxon>Bacillaceae</taxon>
        <taxon>Bacillus</taxon>
    </lineage>
</organism>
<dbReference type="PANTHER" id="PTHR43479:SF11">
    <property type="entry name" value="ACREF_ENVCD OPERON REPRESSOR-RELATED"/>
    <property type="match status" value="1"/>
</dbReference>
<keyword evidence="2 3" id="KW-0238">DNA-binding</keyword>
<dbReference type="EMBL" id="SLUB01000002">
    <property type="protein sequence ID" value="THE15171.1"/>
    <property type="molecule type" value="Genomic_DNA"/>
</dbReference>
<name>A0A4S3PZ14_9BACI</name>
<keyword evidence="6" id="KW-1185">Reference proteome</keyword>
<feature type="DNA-binding region" description="H-T-H motif" evidence="3">
    <location>
        <begin position="33"/>
        <end position="52"/>
    </location>
</feature>
<dbReference type="SUPFAM" id="SSF46689">
    <property type="entry name" value="Homeodomain-like"/>
    <property type="match status" value="1"/>
</dbReference>
<dbReference type="InterPro" id="IPR001647">
    <property type="entry name" value="HTH_TetR"/>
</dbReference>
<dbReference type="PRINTS" id="PR00455">
    <property type="entry name" value="HTHTETR"/>
</dbReference>
<dbReference type="AlphaFoldDB" id="A0A4S3PZ14"/>
<gene>
    <name evidence="5" type="ORF">E1I69_02325</name>
</gene>
<evidence type="ECO:0000313" key="5">
    <source>
        <dbReference type="EMBL" id="THE15171.1"/>
    </source>
</evidence>
<evidence type="ECO:0000256" key="1">
    <source>
        <dbReference type="ARBA" id="ARBA00022491"/>
    </source>
</evidence>
<evidence type="ECO:0000259" key="4">
    <source>
        <dbReference type="PROSITE" id="PS50977"/>
    </source>
</evidence>
<proteinExistence type="predicted"/>